<dbReference type="RefSeq" id="WP_259543967.1">
    <property type="nucleotide sequence ID" value="NZ_JANLCJ010000805.1"/>
</dbReference>
<sequence length="147" mass="15714">MTVQPVWAPDQSFTLLKSRDEVATVPGQTPGVYSVTPGGYRDFTFKRASGVNTDGLTDIYQFIATDGGATGMVQFRIEHVNNPGGGPDEPDDGMAGEPVVDFDMPAQAPPVLQVTPRLAAVPTKTITSVTLDKTNIDFNQGDKETIK</sequence>
<keyword evidence="2" id="KW-1185">Reference proteome</keyword>
<name>A0ABT2HC64_9MICO</name>
<feature type="non-terminal residue" evidence="1">
    <location>
        <position position="147"/>
    </location>
</feature>
<gene>
    <name evidence="1" type="ORF">N1032_27810</name>
</gene>
<evidence type="ECO:0000313" key="1">
    <source>
        <dbReference type="EMBL" id="MCS5737542.1"/>
    </source>
</evidence>
<accession>A0ABT2HC64</accession>
<protein>
    <submittedName>
        <fullName evidence="1">Uncharacterized protein</fullName>
    </submittedName>
</protein>
<comment type="caution">
    <text evidence="1">The sequence shown here is derived from an EMBL/GenBank/DDBJ whole genome shotgun (WGS) entry which is preliminary data.</text>
</comment>
<dbReference type="Proteomes" id="UP001165586">
    <property type="component" value="Unassembled WGS sequence"/>
</dbReference>
<evidence type="ECO:0000313" key="2">
    <source>
        <dbReference type="Proteomes" id="UP001165586"/>
    </source>
</evidence>
<organism evidence="1 2">
    <name type="scientific">Herbiconiux daphne</name>
    <dbReference type="NCBI Taxonomy" id="2970914"/>
    <lineage>
        <taxon>Bacteria</taxon>
        <taxon>Bacillati</taxon>
        <taxon>Actinomycetota</taxon>
        <taxon>Actinomycetes</taxon>
        <taxon>Micrococcales</taxon>
        <taxon>Microbacteriaceae</taxon>
        <taxon>Herbiconiux</taxon>
    </lineage>
</organism>
<proteinExistence type="predicted"/>
<reference evidence="1" key="1">
    <citation type="submission" date="2022-08" db="EMBL/GenBank/DDBJ databases">
        <authorList>
            <person name="Deng Y."/>
            <person name="Han X.-F."/>
            <person name="Zhang Y.-Q."/>
        </authorList>
    </citation>
    <scope>NUCLEOTIDE SEQUENCE</scope>
    <source>
        <strain evidence="1">CPCC 203386</strain>
    </source>
</reference>
<dbReference type="EMBL" id="JANLCJ010000805">
    <property type="protein sequence ID" value="MCS5737542.1"/>
    <property type="molecule type" value="Genomic_DNA"/>
</dbReference>